<dbReference type="RefSeq" id="WP_013496000.1">
    <property type="nucleotide sequence ID" value="NC_014831.1"/>
</dbReference>
<feature type="compositionally biased region" description="Low complexity" evidence="6">
    <location>
        <begin position="34"/>
        <end position="43"/>
    </location>
</feature>
<keyword evidence="3" id="KW-0735">Signal-anchor</keyword>
<name>E6SGW5_THEM7</name>
<reference evidence="9" key="2">
    <citation type="journal article" date="2010" name="Stand. Genomic Sci.">
        <title>Complete genome sequence of Thermaerobacter marianensis type strain (7p75aT).</title>
        <authorList>
            <person name="Han C."/>
            <person name="Gu W."/>
            <person name="Zhang X."/>
            <person name="Lapidus A."/>
            <person name="Nolan M."/>
            <person name="Copeland A."/>
            <person name="Lucas S."/>
            <person name="Glavina Del Rio T."/>
            <person name="Tice H."/>
            <person name="Cheng J."/>
            <person name="Tapia R."/>
            <person name="Goodwin L."/>
            <person name="Pitluck S."/>
            <person name="Pagani I."/>
            <person name="Ivanova N."/>
            <person name="Mavromatis K."/>
            <person name="Mikhailova N."/>
            <person name="Pati A."/>
            <person name="Chen A."/>
            <person name="Palaniappan K."/>
            <person name="Land M."/>
            <person name="Hauser L."/>
            <person name="Chang Y."/>
            <person name="Jeffries C."/>
            <person name="Schneider S."/>
            <person name="Rohde M."/>
            <person name="Goker M."/>
            <person name="Pukall R."/>
            <person name="Woyke T."/>
            <person name="Bristow J."/>
            <person name="Eisen J."/>
            <person name="Markowitz V."/>
            <person name="Hugenholtz P."/>
            <person name="Kyrpides N."/>
            <person name="Klenk H."/>
            <person name="Detter J."/>
        </authorList>
    </citation>
    <scope>NUCLEOTIDE SEQUENCE [LARGE SCALE GENOMIC DNA]</scope>
    <source>
        <strain evidence="9">ATCC 700841 / DSM 12885 / JCM 10246 / 7p75a</strain>
    </source>
</reference>
<protein>
    <submittedName>
        <fullName evidence="8">Alkyl hydroperoxide reductase/ Thiol specific antioxidant/ Mal allergen</fullName>
    </submittedName>
</protein>
<dbReference type="Gene3D" id="3.40.30.10">
    <property type="entry name" value="Glutaredoxin"/>
    <property type="match status" value="1"/>
</dbReference>
<comment type="subcellular location">
    <subcellularLocation>
        <location evidence="1">Cell envelope</location>
    </subcellularLocation>
</comment>
<keyword evidence="5" id="KW-0676">Redox-active center</keyword>
<evidence type="ECO:0000256" key="1">
    <source>
        <dbReference type="ARBA" id="ARBA00004196"/>
    </source>
</evidence>
<dbReference type="InterPro" id="IPR017937">
    <property type="entry name" value="Thioredoxin_CS"/>
</dbReference>
<evidence type="ECO:0000313" key="8">
    <source>
        <dbReference type="EMBL" id="ADU51699.1"/>
    </source>
</evidence>
<dbReference type="GO" id="GO:0016491">
    <property type="term" value="F:oxidoreductase activity"/>
    <property type="evidence" value="ECO:0007669"/>
    <property type="project" value="InterPro"/>
</dbReference>
<dbReference type="PROSITE" id="PS00194">
    <property type="entry name" value="THIOREDOXIN_1"/>
    <property type="match status" value="1"/>
</dbReference>
<dbReference type="InterPro" id="IPR050553">
    <property type="entry name" value="Thioredoxin_ResA/DsbE_sf"/>
</dbReference>
<dbReference type="SUPFAM" id="SSF52833">
    <property type="entry name" value="Thioredoxin-like"/>
    <property type="match status" value="1"/>
</dbReference>
<dbReference type="OrthoDB" id="9809733at2"/>
<dbReference type="PANTHER" id="PTHR42852">
    <property type="entry name" value="THIOL:DISULFIDE INTERCHANGE PROTEIN DSBE"/>
    <property type="match status" value="1"/>
</dbReference>
<dbReference type="PROSITE" id="PS51352">
    <property type="entry name" value="THIOREDOXIN_2"/>
    <property type="match status" value="1"/>
</dbReference>
<dbReference type="Proteomes" id="UP000008915">
    <property type="component" value="Chromosome"/>
</dbReference>
<dbReference type="AlphaFoldDB" id="E6SGW5"/>
<dbReference type="eggNOG" id="COG0526">
    <property type="taxonomic scope" value="Bacteria"/>
</dbReference>
<dbReference type="KEGG" id="tmr:Tmar_1590"/>
<dbReference type="Pfam" id="PF00578">
    <property type="entry name" value="AhpC-TSA"/>
    <property type="match status" value="1"/>
</dbReference>
<evidence type="ECO:0000256" key="3">
    <source>
        <dbReference type="ARBA" id="ARBA00022968"/>
    </source>
</evidence>
<dbReference type="GO" id="GO:0017004">
    <property type="term" value="P:cytochrome complex assembly"/>
    <property type="evidence" value="ECO:0007669"/>
    <property type="project" value="UniProtKB-KW"/>
</dbReference>
<keyword evidence="2" id="KW-0201">Cytochrome c-type biogenesis</keyword>
<evidence type="ECO:0000313" key="9">
    <source>
        <dbReference type="Proteomes" id="UP000008915"/>
    </source>
</evidence>
<dbReference type="CDD" id="cd02966">
    <property type="entry name" value="TlpA_like_family"/>
    <property type="match status" value="1"/>
</dbReference>
<feature type="domain" description="Thioredoxin" evidence="7">
    <location>
        <begin position="62"/>
        <end position="201"/>
    </location>
</feature>
<evidence type="ECO:0000259" key="7">
    <source>
        <dbReference type="PROSITE" id="PS51352"/>
    </source>
</evidence>
<keyword evidence="4" id="KW-1015">Disulfide bond</keyword>
<dbReference type="PANTHER" id="PTHR42852:SF6">
    <property type="entry name" value="THIOL:DISULFIDE INTERCHANGE PROTEIN DSBE"/>
    <property type="match status" value="1"/>
</dbReference>
<evidence type="ECO:0000256" key="6">
    <source>
        <dbReference type="SAM" id="MobiDB-lite"/>
    </source>
</evidence>
<reference evidence="8 9" key="1">
    <citation type="journal article" date="2010" name="Stand. Genomic Sci.">
        <title>Complete genome sequence of Thermaerobacter marianensis type strain (7p75a).</title>
        <authorList>
            <person name="Han C."/>
            <person name="Gu W."/>
            <person name="Zhang X."/>
            <person name="Lapidus A."/>
            <person name="Nolan M."/>
            <person name="Copeland A."/>
            <person name="Lucas S."/>
            <person name="Del Rio T.G."/>
            <person name="Tice H."/>
            <person name="Cheng J.F."/>
            <person name="Tapia R."/>
            <person name="Goodwin L."/>
            <person name="Pitluck S."/>
            <person name="Pagani I."/>
            <person name="Ivanova N."/>
            <person name="Mavromatis K."/>
            <person name="Mikhailova N."/>
            <person name="Pati A."/>
            <person name="Chen A."/>
            <person name="Palaniappan K."/>
            <person name="Land M."/>
            <person name="Hauser L."/>
            <person name="Chang Y.J."/>
            <person name="Jeffries C.D."/>
            <person name="Schneider S."/>
            <person name="Rohde M."/>
            <person name="Goker M."/>
            <person name="Pukall R."/>
            <person name="Woyke T."/>
            <person name="Bristow J."/>
            <person name="Eisen J.A."/>
            <person name="Markowitz V."/>
            <person name="Hugenholtz P."/>
            <person name="Kyrpides N.C."/>
            <person name="Klenk H.P."/>
            <person name="Detter J.C."/>
        </authorList>
    </citation>
    <scope>NUCLEOTIDE SEQUENCE [LARGE SCALE GENOMIC DNA]</scope>
    <source>
        <strain evidence="9">ATCC 700841 / DSM 12885 / JCM 10246 / 7p75a</strain>
    </source>
</reference>
<dbReference type="InterPro" id="IPR000866">
    <property type="entry name" value="AhpC/TSA"/>
</dbReference>
<dbReference type="GO" id="GO:0030313">
    <property type="term" value="C:cell envelope"/>
    <property type="evidence" value="ECO:0007669"/>
    <property type="project" value="UniProtKB-SubCell"/>
</dbReference>
<gene>
    <name evidence="8" type="ordered locus">Tmar_1590</name>
</gene>
<feature type="region of interest" description="Disordered" evidence="6">
    <location>
        <begin position="26"/>
        <end position="56"/>
    </location>
</feature>
<dbReference type="InterPro" id="IPR036249">
    <property type="entry name" value="Thioredoxin-like_sf"/>
</dbReference>
<evidence type="ECO:0000256" key="2">
    <source>
        <dbReference type="ARBA" id="ARBA00022748"/>
    </source>
</evidence>
<evidence type="ECO:0000256" key="5">
    <source>
        <dbReference type="ARBA" id="ARBA00023284"/>
    </source>
</evidence>
<keyword evidence="9" id="KW-1185">Reference proteome</keyword>
<evidence type="ECO:0000256" key="4">
    <source>
        <dbReference type="ARBA" id="ARBA00023157"/>
    </source>
</evidence>
<dbReference type="HOGENOM" id="CLU_042529_11_4_9"/>
<dbReference type="EMBL" id="CP002344">
    <property type="protein sequence ID" value="ADU51699.1"/>
    <property type="molecule type" value="Genomic_DNA"/>
</dbReference>
<proteinExistence type="predicted"/>
<sequence length="203" mass="21753">MNRILGGAVLLLVAMLLVGGSLRPQAPAAPPPGALRSAPAAEGTPPPAGQGGTTQELSPSVIAVGTPAPDFELTDVTGRTVRLSDYRGKVVFLNFWATWCPPCRQEMPEIQRLVDKGIPDLVVLGVNTSDPATPAEVKAFMERNGYTWRVPYDAGSRVARTYRVVYLPTSYFIGPDGIVRAKYIGPMSLPVMESYVERARNGG</sequence>
<dbReference type="STRING" id="644966.Tmar_1590"/>
<accession>E6SGW5</accession>
<keyword evidence="3" id="KW-0812">Transmembrane</keyword>
<organism evidence="8 9">
    <name type="scientific">Thermaerobacter marianensis (strain ATCC 700841 / DSM 12885 / JCM 10246 / 7p75a)</name>
    <dbReference type="NCBI Taxonomy" id="644966"/>
    <lineage>
        <taxon>Bacteria</taxon>
        <taxon>Bacillati</taxon>
        <taxon>Bacillota</taxon>
        <taxon>Clostridia</taxon>
        <taxon>Eubacteriales</taxon>
        <taxon>Clostridiales Family XVII. Incertae Sedis</taxon>
        <taxon>Thermaerobacter</taxon>
    </lineage>
</organism>
<dbReference type="GO" id="GO:0016209">
    <property type="term" value="F:antioxidant activity"/>
    <property type="evidence" value="ECO:0007669"/>
    <property type="project" value="InterPro"/>
</dbReference>
<dbReference type="InterPro" id="IPR013766">
    <property type="entry name" value="Thioredoxin_domain"/>
</dbReference>